<evidence type="ECO:0000313" key="10">
    <source>
        <dbReference type="Proteomes" id="UP000281813"/>
    </source>
</evidence>
<feature type="transmembrane region" description="Helical" evidence="7">
    <location>
        <begin position="303"/>
        <end position="325"/>
    </location>
</feature>
<keyword evidence="2" id="KW-0813">Transport</keyword>
<comment type="caution">
    <text evidence="9">The sequence shown here is derived from an EMBL/GenBank/DDBJ whole genome shotgun (WGS) entry which is preliminary data.</text>
</comment>
<feature type="transmembrane region" description="Helical" evidence="7">
    <location>
        <begin position="337"/>
        <end position="356"/>
    </location>
</feature>
<comment type="subcellular location">
    <subcellularLocation>
        <location evidence="1">Cell membrane</location>
        <topology evidence="1">Multi-pass membrane protein</topology>
    </subcellularLocation>
</comment>
<evidence type="ECO:0000256" key="6">
    <source>
        <dbReference type="ARBA" id="ARBA00023136"/>
    </source>
</evidence>
<dbReference type="PANTHER" id="PTHR42718">
    <property type="entry name" value="MAJOR FACILITATOR SUPERFAMILY MULTIDRUG TRANSPORTER MFSC"/>
    <property type="match status" value="1"/>
</dbReference>
<dbReference type="GO" id="GO:0005886">
    <property type="term" value="C:plasma membrane"/>
    <property type="evidence" value="ECO:0007669"/>
    <property type="project" value="UniProtKB-SubCell"/>
</dbReference>
<feature type="transmembrane region" description="Helical" evidence="7">
    <location>
        <begin position="439"/>
        <end position="460"/>
    </location>
</feature>
<name>A0A494Z854_9BACI</name>
<feature type="transmembrane region" description="Helical" evidence="7">
    <location>
        <begin position="57"/>
        <end position="77"/>
    </location>
</feature>
<evidence type="ECO:0000256" key="3">
    <source>
        <dbReference type="ARBA" id="ARBA00022475"/>
    </source>
</evidence>
<keyword evidence="6 7" id="KW-0472">Membrane</keyword>
<reference evidence="9 10" key="1">
    <citation type="journal article" date="2015" name="Antonie Van Leeuwenhoek">
        <title>Oceanobacillus bengalensis sp. nov., a bacterium isolated from seawater of the Bay of Bengal.</title>
        <authorList>
            <person name="Yongchang O."/>
            <person name="Xiang W."/>
            <person name="Wang G."/>
        </authorList>
    </citation>
    <scope>NUCLEOTIDE SEQUENCE [LARGE SCALE GENOMIC DNA]</scope>
    <source>
        <strain evidence="9 10">MCCC 1K00260</strain>
    </source>
</reference>
<feature type="transmembrane region" description="Helical" evidence="7">
    <location>
        <begin position="272"/>
        <end position="297"/>
    </location>
</feature>
<proteinExistence type="predicted"/>
<feature type="domain" description="Major facilitator superfamily (MFS) profile" evidence="8">
    <location>
        <begin position="19"/>
        <end position="465"/>
    </location>
</feature>
<dbReference type="InterPro" id="IPR020846">
    <property type="entry name" value="MFS_dom"/>
</dbReference>
<dbReference type="GO" id="GO:0022857">
    <property type="term" value="F:transmembrane transporter activity"/>
    <property type="evidence" value="ECO:0007669"/>
    <property type="project" value="InterPro"/>
</dbReference>
<dbReference type="NCBIfam" id="TIGR00711">
    <property type="entry name" value="efflux_EmrB"/>
    <property type="match status" value="1"/>
</dbReference>
<evidence type="ECO:0000313" key="9">
    <source>
        <dbReference type="EMBL" id="RKQ18696.1"/>
    </source>
</evidence>
<dbReference type="InterPro" id="IPR036259">
    <property type="entry name" value="MFS_trans_sf"/>
</dbReference>
<feature type="transmembrane region" description="Helical" evidence="7">
    <location>
        <begin position="204"/>
        <end position="223"/>
    </location>
</feature>
<sequence length="471" mass="51081">MVEQNSTPDSLEKINKVPIMIVLISGAFVAILNQTLLGTALPHIMKDLHIDENTVQWLQSAFMLVNGIMIPITAFLIGRFTTRGLFLTAMTLFSVGTLLAAIAPNFSMLLSGRVFQAAGAGIMMPLMQTIMMLIFPIEKRGTVMGMFGLVIAFAPAIGPSLSGYIVEHFPWRTLFYMILPIAIIDIIVAYFILKNVTKQTFPKIDILSIILSTLGFGGLLYGFSAAGSAGWGSAQVIISFIVGAITLTWFILRQLNLKEPILEMRVFKYKMFTLTTALGMVTFIAMIGAAVVLPLYMQNMLGFSPLVSGLALLPGAILQGIMNPVTGRLFDKYGARWLTIIGLSLIVITTFMLSFLTSETSFTYIATAHAFRMLGVAMAMMPATTAGLNELPRDLISHGTAVNNTFRQVSGAIGTALPITIMTTAAIPEEGVDGMIHGVNVSFVVAAFTAVIGLIITFFIKDRQRRKIKVG</sequence>
<dbReference type="CDD" id="cd17503">
    <property type="entry name" value="MFS_LmrB_MDR_like"/>
    <property type="match status" value="1"/>
</dbReference>
<dbReference type="InterPro" id="IPR004638">
    <property type="entry name" value="EmrB-like"/>
</dbReference>
<organism evidence="9 10">
    <name type="scientific">Oceanobacillus bengalensis</name>
    <dbReference type="NCBI Taxonomy" id="1435466"/>
    <lineage>
        <taxon>Bacteria</taxon>
        <taxon>Bacillati</taxon>
        <taxon>Bacillota</taxon>
        <taxon>Bacilli</taxon>
        <taxon>Bacillales</taxon>
        <taxon>Bacillaceae</taxon>
        <taxon>Oceanobacillus</taxon>
    </lineage>
</organism>
<keyword evidence="4 7" id="KW-0812">Transmembrane</keyword>
<dbReference type="Proteomes" id="UP000281813">
    <property type="component" value="Unassembled WGS sequence"/>
</dbReference>
<dbReference type="PROSITE" id="PS50850">
    <property type="entry name" value="MFS"/>
    <property type="match status" value="1"/>
</dbReference>
<keyword evidence="5 7" id="KW-1133">Transmembrane helix</keyword>
<feature type="transmembrane region" description="Helical" evidence="7">
    <location>
        <begin position="115"/>
        <end position="135"/>
    </location>
</feature>
<accession>A0A494Z854</accession>
<evidence type="ECO:0000256" key="4">
    <source>
        <dbReference type="ARBA" id="ARBA00022692"/>
    </source>
</evidence>
<dbReference type="Gene3D" id="1.20.1250.20">
    <property type="entry name" value="MFS general substrate transporter like domains"/>
    <property type="match status" value="1"/>
</dbReference>
<dbReference type="PANTHER" id="PTHR42718:SF24">
    <property type="entry name" value="MAJOR FACILITATOR SUPERFAMILY (MFS) PROFILE DOMAIN-CONTAINING PROTEIN"/>
    <property type="match status" value="1"/>
</dbReference>
<feature type="transmembrane region" description="Helical" evidence="7">
    <location>
        <begin position="84"/>
        <end position="103"/>
    </location>
</feature>
<evidence type="ECO:0000256" key="5">
    <source>
        <dbReference type="ARBA" id="ARBA00022989"/>
    </source>
</evidence>
<gene>
    <name evidence="9" type="ORF">D8M05_00870</name>
</gene>
<dbReference type="EMBL" id="RBZO01000001">
    <property type="protein sequence ID" value="RKQ18696.1"/>
    <property type="molecule type" value="Genomic_DNA"/>
</dbReference>
<evidence type="ECO:0000256" key="2">
    <source>
        <dbReference type="ARBA" id="ARBA00022448"/>
    </source>
</evidence>
<feature type="transmembrane region" description="Helical" evidence="7">
    <location>
        <begin position="173"/>
        <end position="192"/>
    </location>
</feature>
<keyword evidence="10" id="KW-1185">Reference proteome</keyword>
<evidence type="ECO:0000259" key="8">
    <source>
        <dbReference type="PROSITE" id="PS50850"/>
    </source>
</evidence>
<feature type="transmembrane region" description="Helical" evidence="7">
    <location>
        <begin position="21"/>
        <end position="45"/>
    </location>
</feature>
<feature type="transmembrane region" description="Helical" evidence="7">
    <location>
        <begin position="409"/>
        <end position="427"/>
    </location>
</feature>
<dbReference type="Pfam" id="PF07690">
    <property type="entry name" value="MFS_1"/>
    <property type="match status" value="1"/>
</dbReference>
<evidence type="ECO:0000256" key="7">
    <source>
        <dbReference type="SAM" id="Phobius"/>
    </source>
</evidence>
<protein>
    <submittedName>
        <fullName evidence="9">DHA2 family efflux MFS transporter permease subunit</fullName>
    </submittedName>
</protein>
<feature type="transmembrane region" description="Helical" evidence="7">
    <location>
        <begin position="362"/>
        <end position="388"/>
    </location>
</feature>
<feature type="transmembrane region" description="Helical" evidence="7">
    <location>
        <begin position="229"/>
        <end position="252"/>
    </location>
</feature>
<dbReference type="OrthoDB" id="9816041at2"/>
<dbReference type="PRINTS" id="PR01036">
    <property type="entry name" value="TCRTETB"/>
</dbReference>
<dbReference type="Gene3D" id="1.20.1720.10">
    <property type="entry name" value="Multidrug resistance protein D"/>
    <property type="match status" value="1"/>
</dbReference>
<dbReference type="AlphaFoldDB" id="A0A494Z854"/>
<dbReference type="SUPFAM" id="SSF103473">
    <property type="entry name" value="MFS general substrate transporter"/>
    <property type="match status" value="1"/>
</dbReference>
<evidence type="ECO:0000256" key="1">
    <source>
        <dbReference type="ARBA" id="ARBA00004651"/>
    </source>
</evidence>
<feature type="transmembrane region" description="Helical" evidence="7">
    <location>
        <begin position="142"/>
        <end position="161"/>
    </location>
</feature>
<dbReference type="RefSeq" id="WP_121127679.1">
    <property type="nucleotide sequence ID" value="NZ_JBHUFK010000020.1"/>
</dbReference>
<dbReference type="InterPro" id="IPR011701">
    <property type="entry name" value="MFS"/>
</dbReference>
<keyword evidence="3" id="KW-1003">Cell membrane</keyword>